<name>A0A8J5X1R7_ZIZPA</name>
<sequence>MIKKSNDDKLSIITGKCYDPAVALGDTGLQADLNKILGISSVPVLGGFCHTPGTLFSLASISAEVVCKPCKSYCKKCNSLKLIVPASLRLEPNTEYFRLS</sequence>
<protein>
    <submittedName>
        <fullName evidence="1">Uncharacterized protein</fullName>
    </submittedName>
</protein>
<keyword evidence="2" id="KW-1185">Reference proteome</keyword>
<dbReference type="AlphaFoldDB" id="A0A8J5X1R7"/>
<comment type="caution">
    <text evidence="1">The sequence shown here is derived from an EMBL/GenBank/DDBJ whole genome shotgun (WGS) entry which is preliminary data.</text>
</comment>
<accession>A0A8J5X1R7</accession>
<proteinExistence type="predicted"/>
<gene>
    <name evidence="1" type="ORF">GUJ93_ZPchr0013g34898</name>
</gene>
<reference evidence="1" key="1">
    <citation type="journal article" date="2021" name="bioRxiv">
        <title>Whole Genome Assembly and Annotation of Northern Wild Rice, Zizania palustris L., Supports a Whole Genome Duplication in the Zizania Genus.</title>
        <authorList>
            <person name="Haas M."/>
            <person name="Kono T."/>
            <person name="Macchietto M."/>
            <person name="Millas R."/>
            <person name="McGilp L."/>
            <person name="Shao M."/>
            <person name="Duquette J."/>
            <person name="Hirsch C.N."/>
            <person name="Kimball J."/>
        </authorList>
    </citation>
    <scope>NUCLEOTIDE SEQUENCE</scope>
    <source>
        <tissue evidence="1">Fresh leaf tissue</tissue>
    </source>
</reference>
<organism evidence="1 2">
    <name type="scientific">Zizania palustris</name>
    <name type="common">Northern wild rice</name>
    <dbReference type="NCBI Taxonomy" id="103762"/>
    <lineage>
        <taxon>Eukaryota</taxon>
        <taxon>Viridiplantae</taxon>
        <taxon>Streptophyta</taxon>
        <taxon>Embryophyta</taxon>
        <taxon>Tracheophyta</taxon>
        <taxon>Spermatophyta</taxon>
        <taxon>Magnoliopsida</taxon>
        <taxon>Liliopsida</taxon>
        <taxon>Poales</taxon>
        <taxon>Poaceae</taxon>
        <taxon>BOP clade</taxon>
        <taxon>Oryzoideae</taxon>
        <taxon>Oryzeae</taxon>
        <taxon>Zizaniinae</taxon>
        <taxon>Zizania</taxon>
    </lineage>
</organism>
<evidence type="ECO:0000313" key="2">
    <source>
        <dbReference type="Proteomes" id="UP000729402"/>
    </source>
</evidence>
<dbReference type="Proteomes" id="UP000729402">
    <property type="component" value="Unassembled WGS sequence"/>
</dbReference>
<reference evidence="1" key="2">
    <citation type="submission" date="2021-02" db="EMBL/GenBank/DDBJ databases">
        <authorList>
            <person name="Kimball J.A."/>
            <person name="Haas M.W."/>
            <person name="Macchietto M."/>
            <person name="Kono T."/>
            <person name="Duquette J."/>
            <person name="Shao M."/>
        </authorList>
    </citation>
    <scope>NUCLEOTIDE SEQUENCE</scope>
    <source>
        <tissue evidence="1">Fresh leaf tissue</tissue>
    </source>
</reference>
<evidence type="ECO:0000313" key="1">
    <source>
        <dbReference type="EMBL" id="KAG8096007.1"/>
    </source>
</evidence>
<dbReference type="EMBL" id="JAAALK010000079">
    <property type="protein sequence ID" value="KAG8096007.1"/>
    <property type="molecule type" value="Genomic_DNA"/>
</dbReference>